<keyword evidence="2" id="KW-0812">Transmembrane</keyword>
<organism evidence="3 4">
    <name type="scientific">Platanthera zijinensis</name>
    <dbReference type="NCBI Taxonomy" id="2320716"/>
    <lineage>
        <taxon>Eukaryota</taxon>
        <taxon>Viridiplantae</taxon>
        <taxon>Streptophyta</taxon>
        <taxon>Embryophyta</taxon>
        <taxon>Tracheophyta</taxon>
        <taxon>Spermatophyta</taxon>
        <taxon>Magnoliopsida</taxon>
        <taxon>Liliopsida</taxon>
        <taxon>Asparagales</taxon>
        <taxon>Orchidaceae</taxon>
        <taxon>Orchidoideae</taxon>
        <taxon>Orchideae</taxon>
        <taxon>Orchidinae</taxon>
        <taxon>Platanthera</taxon>
    </lineage>
</organism>
<evidence type="ECO:0000256" key="1">
    <source>
        <dbReference type="SAM" id="MobiDB-lite"/>
    </source>
</evidence>
<evidence type="ECO:0000256" key="2">
    <source>
        <dbReference type="SAM" id="Phobius"/>
    </source>
</evidence>
<feature type="compositionally biased region" description="Low complexity" evidence="1">
    <location>
        <begin position="54"/>
        <end position="65"/>
    </location>
</feature>
<accession>A0AAP0AXS9</accession>
<feature type="compositionally biased region" description="Low complexity" evidence="1">
    <location>
        <begin position="93"/>
        <end position="103"/>
    </location>
</feature>
<dbReference type="AlphaFoldDB" id="A0AAP0AXS9"/>
<dbReference type="Proteomes" id="UP001418222">
    <property type="component" value="Unassembled WGS sequence"/>
</dbReference>
<protein>
    <submittedName>
        <fullName evidence="3">Uncharacterized protein</fullName>
    </submittedName>
</protein>
<feature type="transmembrane region" description="Helical" evidence="2">
    <location>
        <begin position="142"/>
        <end position="162"/>
    </location>
</feature>
<name>A0AAP0AXS9_9ASPA</name>
<sequence length="171" mass="18555">MEFKTVTVLEATKKAPKNKKKAIIVDSDENDSGFDMTEAPNGKKAAAKEEPKKGAAAAKNTTTTAESNDEEIEVVGAPEEKKKGGGRRRRTTDSTTKTEATNTRKGATNQKLITDMLQTATIVENSPEKKEMKEMGAKDDRLMLLNGGSGFELVCFFVTVVIQSTLPYIPP</sequence>
<proteinExistence type="predicted"/>
<dbReference type="EMBL" id="JBBWWQ010000019">
    <property type="protein sequence ID" value="KAK8918778.1"/>
    <property type="molecule type" value="Genomic_DNA"/>
</dbReference>
<feature type="region of interest" description="Disordered" evidence="1">
    <location>
        <begin position="1"/>
        <end position="109"/>
    </location>
</feature>
<keyword evidence="2" id="KW-0472">Membrane</keyword>
<keyword evidence="2" id="KW-1133">Transmembrane helix</keyword>
<evidence type="ECO:0000313" key="3">
    <source>
        <dbReference type="EMBL" id="KAK8918778.1"/>
    </source>
</evidence>
<gene>
    <name evidence="3" type="ORF">KSP39_PZI021935</name>
</gene>
<comment type="caution">
    <text evidence="3">The sequence shown here is derived from an EMBL/GenBank/DDBJ whole genome shotgun (WGS) entry which is preliminary data.</text>
</comment>
<keyword evidence="4" id="KW-1185">Reference proteome</keyword>
<evidence type="ECO:0000313" key="4">
    <source>
        <dbReference type="Proteomes" id="UP001418222"/>
    </source>
</evidence>
<reference evidence="3 4" key="1">
    <citation type="journal article" date="2022" name="Nat. Plants">
        <title>Genomes of leafy and leafless Platanthera orchids illuminate the evolution of mycoheterotrophy.</title>
        <authorList>
            <person name="Li M.H."/>
            <person name="Liu K.W."/>
            <person name="Li Z."/>
            <person name="Lu H.C."/>
            <person name="Ye Q.L."/>
            <person name="Zhang D."/>
            <person name="Wang J.Y."/>
            <person name="Li Y.F."/>
            <person name="Zhong Z.M."/>
            <person name="Liu X."/>
            <person name="Yu X."/>
            <person name="Liu D.K."/>
            <person name="Tu X.D."/>
            <person name="Liu B."/>
            <person name="Hao Y."/>
            <person name="Liao X.Y."/>
            <person name="Jiang Y.T."/>
            <person name="Sun W.H."/>
            <person name="Chen J."/>
            <person name="Chen Y.Q."/>
            <person name="Ai Y."/>
            <person name="Zhai J.W."/>
            <person name="Wu S.S."/>
            <person name="Zhou Z."/>
            <person name="Hsiao Y.Y."/>
            <person name="Wu W.L."/>
            <person name="Chen Y.Y."/>
            <person name="Lin Y.F."/>
            <person name="Hsu J.L."/>
            <person name="Li C.Y."/>
            <person name="Wang Z.W."/>
            <person name="Zhao X."/>
            <person name="Zhong W.Y."/>
            <person name="Ma X.K."/>
            <person name="Ma L."/>
            <person name="Huang J."/>
            <person name="Chen G.Z."/>
            <person name="Huang M.Z."/>
            <person name="Huang L."/>
            <person name="Peng D.H."/>
            <person name="Luo Y.B."/>
            <person name="Zou S.Q."/>
            <person name="Chen S.P."/>
            <person name="Lan S."/>
            <person name="Tsai W.C."/>
            <person name="Van de Peer Y."/>
            <person name="Liu Z.J."/>
        </authorList>
    </citation>
    <scope>NUCLEOTIDE SEQUENCE [LARGE SCALE GENOMIC DNA]</scope>
    <source>
        <strain evidence="3">Lor287</strain>
    </source>
</reference>